<evidence type="ECO:0000313" key="4">
    <source>
        <dbReference type="Proteomes" id="UP001152320"/>
    </source>
</evidence>
<evidence type="ECO:0000313" key="3">
    <source>
        <dbReference type="EMBL" id="KAJ8024840.1"/>
    </source>
</evidence>
<name>A0A9Q0YNZ3_HOLLE</name>
<accession>A0A9Q0YNZ3</accession>
<keyword evidence="4" id="KW-1185">Reference proteome</keyword>
<organism evidence="3 4">
    <name type="scientific">Holothuria leucospilota</name>
    <name type="common">Black long sea cucumber</name>
    <name type="synonym">Mertensiothuria leucospilota</name>
    <dbReference type="NCBI Taxonomy" id="206669"/>
    <lineage>
        <taxon>Eukaryota</taxon>
        <taxon>Metazoa</taxon>
        <taxon>Echinodermata</taxon>
        <taxon>Eleutherozoa</taxon>
        <taxon>Echinozoa</taxon>
        <taxon>Holothuroidea</taxon>
        <taxon>Aspidochirotacea</taxon>
        <taxon>Aspidochirotida</taxon>
        <taxon>Holothuriidae</taxon>
        <taxon>Holothuria</taxon>
    </lineage>
</organism>
<reference evidence="3" key="1">
    <citation type="submission" date="2021-10" db="EMBL/GenBank/DDBJ databases">
        <title>Tropical sea cucumber genome reveals ecological adaptation and Cuvierian tubules defense mechanism.</title>
        <authorList>
            <person name="Chen T."/>
        </authorList>
    </citation>
    <scope>NUCLEOTIDE SEQUENCE</scope>
    <source>
        <strain evidence="3">Nanhai2018</strain>
        <tissue evidence="3">Muscle</tissue>
    </source>
</reference>
<feature type="domain" description="Integrase core" evidence="2">
    <location>
        <begin position="122"/>
        <end position="294"/>
    </location>
</feature>
<dbReference type="Pfam" id="PF14420">
    <property type="entry name" value="Clr5"/>
    <property type="match status" value="1"/>
</dbReference>
<dbReference type="SUPFAM" id="SSF53098">
    <property type="entry name" value="Ribonuclease H-like"/>
    <property type="match status" value="1"/>
</dbReference>
<evidence type="ECO:0008006" key="5">
    <source>
        <dbReference type="Google" id="ProtNLM"/>
    </source>
</evidence>
<proteinExistence type="predicted"/>
<dbReference type="AlphaFoldDB" id="A0A9Q0YNZ3"/>
<evidence type="ECO:0000259" key="2">
    <source>
        <dbReference type="Pfam" id="PF24764"/>
    </source>
</evidence>
<sequence length="387" mass="44602">MNDGIQDLIENYFSTGYTYPEIVHLMASDHGFTVSLRQLKRILRGRGLFRRKYFSSVEDVAAAIDEELEFNGSLLGYRLMYQRLASMYGIKTTYATVCQVLKVLDPEGVQLRIAHRLRRRQYHVRGPNDVWHIDGNDKLLPYGFAIHGAIDGYSRRVLWFEVGRSNKDPLVTASYYLKCVRELDGTALTIRFDPGTENGMTADLQQVLSSGDCRVLYGKSTANQRIESWWSFLKRVCLSWWINFLKELISTGVLDNSENIEIEAVRYFFGELLRDELKNVALQWNLHRIRQVRDSVSPAGRPQVLFHSPGLTGSEDFKYLVEAEDVDIIEDDLQLDPHPQPLCSLEAKEIIEIIMDGPKNPINAFQALDMFQLFLARLQQFYPLRHV</sequence>
<dbReference type="Proteomes" id="UP001152320">
    <property type="component" value="Chromosome 18"/>
</dbReference>
<dbReference type="PANTHER" id="PTHR46791:SF13">
    <property type="entry name" value="CLR5 DOMAIN-CONTAINING PROTEIN"/>
    <property type="match status" value="1"/>
</dbReference>
<dbReference type="Pfam" id="PF24764">
    <property type="entry name" value="rva_4"/>
    <property type="match status" value="1"/>
</dbReference>
<evidence type="ECO:0000259" key="1">
    <source>
        <dbReference type="Pfam" id="PF14420"/>
    </source>
</evidence>
<dbReference type="EMBL" id="JAIZAY010000018">
    <property type="protein sequence ID" value="KAJ8024840.1"/>
    <property type="molecule type" value="Genomic_DNA"/>
</dbReference>
<feature type="domain" description="Clr5" evidence="1">
    <location>
        <begin position="7"/>
        <end position="48"/>
    </location>
</feature>
<dbReference type="InterPro" id="IPR012337">
    <property type="entry name" value="RNaseH-like_sf"/>
</dbReference>
<dbReference type="InterPro" id="IPR025676">
    <property type="entry name" value="Clr5_dom"/>
</dbReference>
<gene>
    <name evidence="3" type="ORF">HOLleu_34866</name>
</gene>
<dbReference type="OrthoDB" id="5954938at2759"/>
<dbReference type="PANTHER" id="PTHR46791">
    <property type="entry name" value="EXPRESSED PROTEIN"/>
    <property type="match status" value="1"/>
</dbReference>
<protein>
    <recommendedName>
        <fullName evidence="5">Integrase catalytic domain-containing protein</fullName>
    </recommendedName>
</protein>
<dbReference type="InterPro" id="IPR058913">
    <property type="entry name" value="Integrase_dom_put"/>
</dbReference>
<comment type="caution">
    <text evidence="3">The sequence shown here is derived from an EMBL/GenBank/DDBJ whole genome shotgun (WGS) entry which is preliminary data.</text>
</comment>